<keyword evidence="3" id="KW-1185">Reference proteome</keyword>
<evidence type="ECO:0000313" key="2">
    <source>
        <dbReference type="EMBL" id="NNM44432.1"/>
    </source>
</evidence>
<dbReference type="PANTHER" id="PTHR38011:SF12">
    <property type="entry name" value="BIFUNCTIONAL DEAMINASE-REDUCTASE DOMAIN PROTEIN"/>
    <property type="match status" value="1"/>
</dbReference>
<protein>
    <submittedName>
        <fullName evidence="2">Dihydrofolate reductase</fullName>
    </submittedName>
</protein>
<organism evidence="2 3">
    <name type="scientific">Knoellia koreensis</name>
    <dbReference type="NCBI Taxonomy" id="2730921"/>
    <lineage>
        <taxon>Bacteria</taxon>
        <taxon>Bacillati</taxon>
        <taxon>Actinomycetota</taxon>
        <taxon>Actinomycetes</taxon>
        <taxon>Micrococcales</taxon>
        <taxon>Intrasporangiaceae</taxon>
        <taxon>Knoellia</taxon>
    </lineage>
</organism>
<dbReference type="EMBL" id="JABEPQ010000001">
    <property type="protein sequence ID" value="NNM44432.1"/>
    <property type="molecule type" value="Genomic_DNA"/>
</dbReference>
<dbReference type="Gene3D" id="3.40.430.10">
    <property type="entry name" value="Dihydrofolate Reductase, subunit A"/>
    <property type="match status" value="1"/>
</dbReference>
<feature type="domain" description="Bacterial bifunctional deaminase-reductase C-terminal" evidence="1">
    <location>
        <begin position="3"/>
        <end position="188"/>
    </location>
</feature>
<accession>A0A849HAP6</accession>
<reference evidence="2 3" key="1">
    <citation type="submission" date="2020-04" db="EMBL/GenBank/DDBJ databases">
        <title>Knoellia sp. isolate from air conditioner.</title>
        <authorList>
            <person name="Chea S."/>
            <person name="Kim D.-U."/>
        </authorList>
    </citation>
    <scope>NUCLEOTIDE SEQUENCE [LARGE SCALE GENOMIC DNA]</scope>
    <source>
        <strain evidence="2 3">DB2414S</strain>
    </source>
</reference>
<dbReference type="InterPro" id="IPR024072">
    <property type="entry name" value="DHFR-like_dom_sf"/>
</dbReference>
<evidence type="ECO:0000313" key="3">
    <source>
        <dbReference type="Proteomes" id="UP000588586"/>
    </source>
</evidence>
<dbReference type="RefSeq" id="WP_171241589.1">
    <property type="nucleotide sequence ID" value="NZ_JABEPQ010000001.1"/>
</dbReference>
<dbReference type="AlphaFoldDB" id="A0A849HAP6"/>
<name>A0A849HAP6_9MICO</name>
<gene>
    <name evidence="2" type="ORF">HJG52_00215</name>
</gene>
<dbReference type="GO" id="GO:0009231">
    <property type="term" value="P:riboflavin biosynthetic process"/>
    <property type="evidence" value="ECO:0007669"/>
    <property type="project" value="InterPro"/>
</dbReference>
<dbReference type="Proteomes" id="UP000588586">
    <property type="component" value="Unassembled WGS sequence"/>
</dbReference>
<dbReference type="PANTHER" id="PTHR38011">
    <property type="entry name" value="DIHYDROFOLATE REDUCTASE FAMILY PROTEIN (AFU_ORTHOLOGUE AFUA_8G06820)"/>
    <property type="match status" value="1"/>
</dbReference>
<dbReference type="Pfam" id="PF01872">
    <property type="entry name" value="RibD_C"/>
    <property type="match status" value="1"/>
</dbReference>
<evidence type="ECO:0000259" key="1">
    <source>
        <dbReference type="Pfam" id="PF01872"/>
    </source>
</evidence>
<comment type="caution">
    <text evidence="2">The sequence shown here is derived from an EMBL/GenBank/DDBJ whole genome shotgun (WGS) entry which is preliminary data.</text>
</comment>
<sequence>MGKVIAAITTSVDGYIVGPDDGPEHGLGIGGERLHYWVMGGPWSYADEARDTEGMKGADREYFESLVEGMGGGIVGRAMYEAAGAWGGKNPFPGTLVVLTHRTEDQPEESAGFLFVDGFDAALATARHLAGDANVSLGGGADLIRQGLAAGVVDELAISTAPVVLGGGKRLFEGFDQDVELEVLGTWSSPYATHVRYAVKDGGTDRGRVS</sequence>
<dbReference type="InterPro" id="IPR002734">
    <property type="entry name" value="RibDG_C"/>
</dbReference>
<proteinExistence type="predicted"/>
<dbReference type="InterPro" id="IPR050765">
    <property type="entry name" value="Riboflavin_Biosynth_HTPR"/>
</dbReference>
<dbReference type="SUPFAM" id="SSF53597">
    <property type="entry name" value="Dihydrofolate reductase-like"/>
    <property type="match status" value="1"/>
</dbReference>
<dbReference type="GO" id="GO:0008703">
    <property type="term" value="F:5-amino-6-(5-phosphoribosylamino)uracil reductase activity"/>
    <property type="evidence" value="ECO:0007669"/>
    <property type="project" value="InterPro"/>
</dbReference>